<feature type="active site" description="Acyl-thioester intermediate" evidence="3">
    <location>
        <position position="114"/>
    </location>
</feature>
<dbReference type="PANTHER" id="PTHR43323">
    <property type="entry name" value="3-HYDROXY-3-METHYLGLUTARYL COENZYME A SYNTHASE"/>
    <property type="match status" value="1"/>
</dbReference>
<keyword evidence="2" id="KW-0808">Transferase</keyword>
<dbReference type="PANTHER" id="PTHR43323:SF2">
    <property type="entry name" value="HYDROXYMETHYLGLUTARYL-COA SYNTHASE"/>
    <property type="match status" value="1"/>
</dbReference>
<feature type="domain" description="Hydroxymethylglutaryl-coenzyme A synthase C-terminal" evidence="6">
    <location>
        <begin position="175"/>
        <end position="250"/>
    </location>
</feature>
<feature type="domain" description="Hydroxymethylglutaryl-coenzyme A synthase C-terminal" evidence="6">
    <location>
        <begin position="256"/>
        <end position="327"/>
    </location>
</feature>
<evidence type="ECO:0000313" key="8">
    <source>
        <dbReference type="Proteomes" id="UP000184327"/>
    </source>
</evidence>
<evidence type="ECO:0000259" key="6">
    <source>
        <dbReference type="Pfam" id="PF08540"/>
    </source>
</evidence>
<dbReference type="InterPro" id="IPR011554">
    <property type="entry name" value="HMG_CoA_synthase_prok"/>
</dbReference>
<dbReference type="EMBL" id="FQUZ01000012">
    <property type="protein sequence ID" value="SHF09072.1"/>
    <property type="molecule type" value="Genomic_DNA"/>
</dbReference>
<dbReference type="NCBIfam" id="TIGR01835">
    <property type="entry name" value="HMG-CoA-S_prok"/>
    <property type="match status" value="1"/>
</dbReference>
<evidence type="ECO:0000256" key="1">
    <source>
        <dbReference type="ARBA" id="ARBA00007061"/>
    </source>
</evidence>
<feature type="binding site" evidence="4">
    <location>
        <position position="146"/>
    </location>
    <ligand>
        <name>(3S)-3-hydroxy-3-methylglutaryl-CoA</name>
        <dbReference type="ChEBI" id="CHEBI:43074"/>
    </ligand>
</feature>
<evidence type="ECO:0000313" key="7">
    <source>
        <dbReference type="EMBL" id="SHF09072.1"/>
    </source>
</evidence>
<dbReference type="GO" id="GO:0004421">
    <property type="term" value="F:hydroxymethylglutaryl-CoA synthase activity"/>
    <property type="evidence" value="ECO:0007669"/>
    <property type="project" value="InterPro"/>
</dbReference>
<dbReference type="InterPro" id="IPR016039">
    <property type="entry name" value="Thiolase-like"/>
</dbReference>
<sequence length="398" mass="42705">MSSTPIGIHDISFATTSLVLDLGVIATRMGIDPQKYYSGIGQVEMSVPARDEDIVTLAANAALPIVERHGRDRIRTVIVATETGIDQSKAAAVYVHRLLGLGENCRAVEFKQACYSATAALQFAAAMVQRDPQQQVLVIATDVARYDLQSSGEPTQGAGAAAMLVAADPAIIALEPVTGLYTEDIMDFWRPNHRDTALVDGKTSIRAYLHAIEHAWQDAQRQGAPGFEQIDYFCYHQPFTVMAVKAHRHLVKIAAAAASSAQVDAVLEPSLIYNRQVGNSYTASMYIALVSLLDNVAQLDGKRIAFLSYGSGCVAEIFTGVVQPGYASHLRTAAHAAALQGRTAIDDADYLARHAQTQPTDAGAHPAPHETTGHFRYAGLSGNKRLYEATPARSDSAS</sequence>
<dbReference type="STRING" id="1122156.SAMN02745117_01323"/>
<feature type="active site" description="Proton donor/acceptor" evidence="3">
    <location>
        <position position="82"/>
    </location>
</feature>
<dbReference type="RefSeq" id="WP_073355903.1">
    <property type="nucleotide sequence ID" value="NZ_FQUZ01000012.1"/>
</dbReference>
<dbReference type="InterPro" id="IPR013746">
    <property type="entry name" value="HMG_CoA_synt_C_dom"/>
</dbReference>
<dbReference type="SUPFAM" id="SSF53901">
    <property type="entry name" value="Thiolase-like"/>
    <property type="match status" value="2"/>
</dbReference>
<evidence type="ECO:0000259" key="5">
    <source>
        <dbReference type="Pfam" id="PF01154"/>
    </source>
</evidence>
<feature type="binding site" evidence="4">
    <location>
        <position position="279"/>
    </location>
    <ligand>
        <name>(3S)-3-hydroxy-3-methylglutaryl-CoA</name>
        <dbReference type="ChEBI" id="CHEBI:43074"/>
    </ligand>
</feature>
<dbReference type="Pfam" id="PF08540">
    <property type="entry name" value="HMG_CoA_synt_C"/>
    <property type="match status" value="2"/>
</dbReference>
<dbReference type="Proteomes" id="UP000184327">
    <property type="component" value="Unassembled WGS sequence"/>
</dbReference>
<organism evidence="7 8">
    <name type="scientific">Lampropedia hyalina DSM 16112</name>
    <dbReference type="NCBI Taxonomy" id="1122156"/>
    <lineage>
        <taxon>Bacteria</taxon>
        <taxon>Pseudomonadati</taxon>
        <taxon>Pseudomonadota</taxon>
        <taxon>Betaproteobacteria</taxon>
        <taxon>Burkholderiales</taxon>
        <taxon>Comamonadaceae</taxon>
        <taxon>Lampropedia</taxon>
    </lineage>
</organism>
<feature type="active site" description="Proton donor/acceptor" evidence="3">
    <location>
        <position position="236"/>
    </location>
</feature>
<evidence type="ECO:0000256" key="4">
    <source>
        <dbReference type="PIRSR" id="PIRSR611554-2"/>
    </source>
</evidence>
<dbReference type="Pfam" id="PF01154">
    <property type="entry name" value="HMG_CoA_synt_N"/>
    <property type="match status" value="1"/>
</dbReference>
<protein>
    <submittedName>
        <fullName evidence="7">Hydroxymethylglutaryl-CoA synthase</fullName>
    </submittedName>
</protein>
<dbReference type="AlphaFoldDB" id="A0A1M4YUC0"/>
<evidence type="ECO:0000256" key="2">
    <source>
        <dbReference type="ARBA" id="ARBA00022679"/>
    </source>
</evidence>
<feature type="domain" description="Hydroxymethylglutaryl-coenzyme A synthase N-terminal" evidence="5">
    <location>
        <begin position="7"/>
        <end position="168"/>
    </location>
</feature>
<keyword evidence="8" id="KW-1185">Reference proteome</keyword>
<feature type="binding site" evidence="4">
    <location>
        <position position="245"/>
    </location>
    <ligand>
        <name>(3S)-3-hydroxy-3-methylglutaryl-CoA</name>
        <dbReference type="ChEBI" id="CHEBI:43074"/>
    </ligand>
</feature>
<dbReference type="Gene3D" id="3.40.47.10">
    <property type="match status" value="2"/>
</dbReference>
<dbReference type="GO" id="GO:0006084">
    <property type="term" value="P:acetyl-CoA metabolic process"/>
    <property type="evidence" value="ECO:0007669"/>
    <property type="project" value="InterPro"/>
</dbReference>
<gene>
    <name evidence="7" type="ORF">SAMN02745117_01323</name>
</gene>
<dbReference type="OrthoDB" id="9769523at2"/>
<feature type="binding site" evidence="4">
    <location>
        <position position="32"/>
    </location>
    <ligand>
        <name>(3S)-3-hydroxy-3-methylglutaryl-CoA</name>
        <dbReference type="ChEBI" id="CHEBI:43074"/>
    </ligand>
</feature>
<proteinExistence type="inferred from homology"/>
<name>A0A1M4YUC0_9BURK</name>
<dbReference type="InterPro" id="IPR013528">
    <property type="entry name" value="HMG_CoA_synth_N"/>
</dbReference>
<comment type="similarity">
    <text evidence="1">Belongs to the thiolase-like superfamily. HMG-CoA synthase family.</text>
</comment>
<accession>A0A1M4YUC0</accession>
<evidence type="ECO:0000256" key="3">
    <source>
        <dbReference type="PIRSR" id="PIRSR611554-1"/>
    </source>
</evidence>
<reference evidence="7 8" key="1">
    <citation type="submission" date="2016-11" db="EMBL/GenBank/DDBJ databases">
        <authorList>
            <person name="Jaros S."/>
            <person name="Januszkiewicz K."/>
            <person name="Wedrychowicz H."/>
        </authorList>
    </citation>
    <scope>NUCLEOTIDE SEQUENCE [LARGE SCALE GENOMIC DNA]</scope>
    <source>
        <strain evidence="7 8">DSM 16112</strain>
    </source>
</reference>
<dbReference type="CDD" id="cd00827">
    <property type="entry name" value="init_cond_enzymes"/>
    <property type="match status" value="1"/>
</dbReference>